<keyword evidence="1" id="KW-0812">Transmembrane</keyword>
<feature type="transmembrane region" description="Helical" evidence="1">
    <location>
        <begin position="341"/>
        <end position="361"/>
    </location>
</feature>
<evidence type="ECO:0000313" key="3">
    <source>
        <dbReference type="Proteomes" id="UP000316747"/>
    </source>
</evidence>
<feature type="transmembrane region" description="Helical" evidence="1">
    <location>
        <begin position="150"/>
        <end position="170"/>
    </location>
</feature>
<protein>
    <submittedName>
        <fullName evidence="2">Uncharacterized protein</fullName>
    </submittedName>
</protein>
<feature type="transmembrane region" description="Helical" evidence="1">
    <location>
        <begin position="316"/>
        <end position="335"/>
    </location>
</feature>
<feature type="transmembrane region" description="Helical" evidence="1">
    <location>
        <begin position="248"/>
        <end position="265"/>
    </location>
</feature>
<keyword evidence="1" id="KW-1133">Transmembrane helix</keyword>
<accession>A0A543HZH0</accession>
<evidence type="ECO:0000256" key="1">
    <source>
        <dbReference type="SAM" id="Phobius"/>
    </source>
</evidence>
<feature type="transmembrane region" description="Helical" evidence="1">
    <location>
        <begin position="62"/>
        <end position="83"/>
    </location>
</feature>
<dbReference type="EMBL" id="VFPM01000001">
    <property type="protein sequence ID" value="TQM63729.1"/>
    <property type="molecule type" value="Genomic_DNA"/>
</dbReference>
<gene>
    <name evidence="2" type="ORF">FBY41_0074</name>
</gene>
<keyword evidence="3" id="KW-1185">Reference proteome</keyword>
<comment type="caution">
    <text evidence="2">The sequence shown here is derived from an EMBL/GenBank/DDBJ whole genome shotgun (WGS) entry which is preliminary data.</text>
</comment>
<name>A0A543HZH0_9MICO</name>
<organism evidence="2 3">
    <name type="scientific">Humibacillus xanthopallidus</name>
    <dbReference type="NCBI Taxonomy" id="412689"/>
    <lineage>
        <taxon>Bacteria</taxon>
        <taxon>Bacillati</taxon>
        <taxon>Actinomycetota</taxon>
        <taxon>Actinomycetes</taxon>
        <taxon>Micrococcales</taxon>
        <taxon>Intrasporangiaceae</taxon>
        <taxon>Humibacillus</taxon>
    </lineage>
</organism>
<dbReference type="Proteomes" id="UP000316747">
    <property type="component" value="Unassembled WGS sequence"/>
</dbReference>
<keyword evidence="1" id="KW-0472">Membrane</keyword>
<sequence length="408" mass="43821">MESRAHAQSNFVLAKVQHNEPPASAAHKPIGPRLPLEHPLGRRDDEVCRVASAVRETRQRMLIFAVATCFIAAPVSGLSFMVAKGLEADWGTFPSWLGSWHSNVEDDVMGMALGVAGVALSLWIAVALTGANDVQTAVRARAQAVALDAIVLYSTATAAVLEVLFIPVALGKNGPMGAAVPFTLAALLCGLAPIAEVRADSRWLEARRLGERLESVAEDFASGPPPLPFRTMHFRNVLLFRVANPKRIMIILGCAASLIILWAILHDGTKLSWWKIALFMALGGGATFLWSACALDLAAAVRARWVARGAGGSAELLIWPLGVAMWAVMLGASIQEVGGRSAVVILTPLICASLPIVYATLGARSRVQRRARAAWLKLEAERLEEGLTYQEERLVRDRLLTAPTSAHT</sequence>
<feature type="transmembrane region" description="Helical" evidence="1">
    <location>
        <begin position="108"/>
        <end position="129"/>
    </location>
</feature>
<feature type="transmembrane region" description="Helical" evidence="1">
    <location>
        <begin position="176"/>
        <end position="195"/>
    </location>
</feature>
<evidence type="ECO:0000313" key="2">
    <source>
        <dbReference type="EMBL" id="TQM63729.1"/>
    </source>
</evidence>
<dbReference type="AlphaFoldDB" id="A0A543HZH0"/>
<reference evidence="2 3" key="1">
    <citation type="submission" date="2019-06" db="EMBL/GenBank/DDBJ databases">
        <title>Genome sequencing of plant associated microbes to promote plant fitness in Sorghum bicolor and Oryza sativa.</title>
        <authorList>
            <person name="Coleman-Derr D."/>
        </authorList>
    </citation>
    <scope>NUCLEOTIDE SEQUENCE [LARGE SCALE GENOMIC DNA]</scope>
    <source>
        <strain evidence="2 3">KV-663</strain>
    </source>
</reference>
<feature type="transmembrane region" description="Helical" evidence="1">
    <location>
        <begin position="271"/>
        <end position="295"/>
    </location>
</feature>
<proteinExistence type="predicted"/>